<name>A0A7R9QFN3_9ACAR</name>
<feature type="non-terminal residue" evidence="1">
    <location>
        <position position="1"/>
    </location>
</feature>
<protein>
    <submittedName>
        <fullName evidence="1">Uncharacterized protein</fullName>
    </submittedName>
</protein>
<sequence length="128" mass="14386">MYIECHHMWSSLTSSRGRGAYRVVNGVNNTAIKEEVQVVDVLEVTDRSSGDRKQHVTTKTIDVITIDSDDEMDEDIQLIDSEDIQLIDSDYDTTSLTSSSVVEAIDEKPKKCWKCMTRLIGKSGQQSN</sequence>
<dbReference type="EMBL" id="CAJPIZ010030068">
    <property type="protein sequence ID" value="CAG2119828.1"/>
    <property type="molecule type" value="Genomic_DNA"/>
</dbReference>
<reference evidence="1" key="1">
    <citation type="submission" date="2020-11" db="EMBL/GenBank/DDBJ databases">
        <authorList>
            <person name="Tran Van P."/>
        </authorList>
    </citation>
    <scope>NUCLEOTIDE SEQUENCE</scope>
</reference>
<gene>
    <name evidence="1" type="ORF">OSB1V03_LOCUS19775</name>
</gene>
<organism evidence="1">
    <name type="scientific">Medioppia subpectinata</name>
    <dbReference type="NCBI Taxonomy" id="1979941"/>
    <lineage>
        <taxon>Eukaryota</taxon>
        <taxon>Metazoa</taxon>
        <taxon>Ecdysozoa</taxon>
        <taxon>Arthropoda</taxon>
        <taxon>Chelicerata</taxon>
        <taxon>Arachnida</taxon>
        <taxon>Acari</taxon>
        <taxon>Acariformes</taxon>
        <taxon>Sarcoptiformes</taxon>
        <taxon>Oribatida</taxon>
        <taxon>Brachypylina</taxon>
        <taxon>Oppioidea</taxon>
        <taxon>Oppiidae</taxon>
        <taxon>Medioppia</taxon>
    </lineage>
</organism>
<dbReference type="Proteomes" id="UP000759131">
    <property type="component" value="Unassembled WGS sequence"/>
</dbReference>
<proteinExistence type="predicted"/>
<dbReference type="AlphaFoldDB" id="A0A7R9QFN3"/>
<accession>A0A7R9QFN3</accession>
<keyword evidence="2" id="KW-1185">Reference proteome</keyword>
<evidence type="ECO:0000313" key="1">
    <source>
        <dbReference type="EMBL" id="CAD7643842.1"/>
    </source>
</evidence>
<dbReference type="EMBL" id="OC884643">
    <property type="protein sequence ID" value="CAD7643842.1"/>
    <property type="molecule type" value="Genomic_DNA"/>
</dbReference>
<evidence type="ECO:0000313" key="2">
    <source>
        <dbReference type="Proteomes" id="UP000759131"/>
    </source>
</evidence>